<name>A0A565B829_9BRAS</name>
<reference evidence="1" key="1">
    <citation type="submission" date="2019-07" db="EMBL/GenBank/DDBJ databases">
        <authorList>
            <person name="Dittberner H."/>
        </authorList>
    </citation>
    <scope>NUCLEOTIDE SEQUENCE [LARGE SCALE GENOMIC DNA]</scope>
</reference>
<keyword evidence="2" id="KW-1185">Reference proteome</keyword>
<sequence>MLAVFFIMYIQQNLLEQLGLYIFQVTEEILLTNQWFCSSTKDLFSLVVSLWQLTQLEYFNGQRLQIWLTPAWTWTSESRLDRKH</sequence>
<proteinExistence type="predicted"/>
<dbReference type="AlphaFoldDB" id="A0A565B829"/>
<dbReference type="Proteomes" id="UP000489600">
    <property type="component" value="Unassembled WGS sequence"/>
</dbReference>
<evidence type="ECO:0000313" key="2">
    <source>
        <dbReference type="Proteomes" id="UP000489600"/>
    </source>
</evidence>
<comment type="caution">
    <text evidence="1">The sequence shown here is derived from an EMBL/GenBank/DDBJ whole genome shotgun (WGS) entry which is preliminary data.</text>
</comment>
<evidence type="ECO:0000313" key="1">
    <source>
        <dbReference type="EMBL" id="VVA97798.1"/>
    </source>
</evidence>
<protein>
    <submittedName>
        <fullName evidence="1">Uncharacterized protein</fullName>
    </submittedName>
</protein>
<organism evidence="1 2">
    <name type="scientific">Arabis nemorensis</name>
    <dbReference type="NCBI Taxonomy" id="586526"/>
    <lineage>
        <taxon>Eukaryota</taxon>
        <taxon>Viridiplantae</taxon>
        <taxon>Streptophyta</taxon>
        <taxon>Embryophyta</taxon>
        <taxon>Tracheophyta</taxon>
        <taxon>Spermatophyta</taxon>
        <taxon>Magnoliopsida</taxon>
        <taxon>eudicotyledons</taxon>
        <taxon>Gunneridae</taxon>
        <taxon>Pentapetalae</taxon>
        <taxon>rosids</taxon>
        <taxon>malvids</taxon>
        <taxon>Brassicales</taxon>
        <taxon>Brassicaceae</taxon>
        <taxon>Arabideae</taxon>
        <taxon>Arabis</taxon>
    </lineage>
</organism>
<gene>
    <name evidence="1" type="ORF">ANE_LOCUS8243</name>
</gene>
<accession>A0A565B829</accession>
<dbReference type="EMBL" id="CABITT030000003">
    <property type="protein sequence ID" value="VVA97798.1"/>
    <property type="molecule type" value="Genomic_DNA"/>
</dbReference>